<dbReference type="Proteomes" id="UP000602284">
    <property type="component" value="Unassembled WGS sequence"/>
</dbReference>
<reference evidence="1 2" key="1">
    <citation type="submission" date="2021-01" db="EMBL/GenBank/DDBJ databases">
        <title>Tumebacillus sp. strain ITR2 16S ribosomal RNA gene Genome sequencing and assembly.</title>
        <authorList>
            <person name="Kang M."/>
        </authorList>
    </citation>
    <scope>NUCLEOTIDE SEQUENCE [LARGE SCALE GENOMIC DNA]</scope>
    <source>
        <strain evidence="1 2">ITR2</strain>
    </source>
</reference>
<proteinExistence type="predicted"/>
<accession>A0ABS1JCD6</accession>
<keyword evidence="2" id="KW-1185">Reference proteome</keyword>
<organism evidence="1 2">
    <name type="scientific">Tumebacillus amylolyticus</name>
    <dbReference type="NCBI Taxonomy" id="2801339"/>
    <lineage>
        <taxon>Bacteria</taxon>
        <taxon>Bacillati</taxon>
        <taxon>Bacillota</taxon>
        <taxon>Bacilli</taxon>
        <taxon>Bacillales</taxon>
        <taxon>Alicyclobacillaceae</taxon>
        <taxon>Tumebacillus</taxon>
    </lineage>
</organism>
<dbReference type="InterPro" id="IPR038765">
    <property type="entry name" value="Papain-like_cys_pep_sf"/>
</dbReference>
<evidence type="ECO:0000313" key="2">
    <source>
        <dbReference type="Proteomes" id="UP000602284"/>
    </source>
</evidence>
<sequence>MEELLEPGDILLVRGKELHRRRREWFRLLISTTIAKLTKSEYTHAAMYIGRDMIVDVDVRQLVMQRPLADLDCYDVYRVAGATDEDRQLAVYFCLSQRKRKYDYGAVVAIALQRLTGRAIAGPEEDPRKWFCSELVARALRLSCSPWLVTPGDLAKEQGVVKVEPQKAA</sequence>
<dbReference type="SUPFAM" id="SSF54001">
    <property type="entry name" value="Cysteine proteinases"/>
    <property type="match status" value="1"/>
</dbReference>
<comment type="caution">
    <text evidence="1">The sequence shown here is derived from an EMBL/GenBank/DDBJ whole genome shotgun (WGS) entry which is preliminary data.</text>
</comment>
<dbReference type="EMBL" id="JAEQNB010000004">
    <property type="protein sequence ID" value="MBL0387936.1"/>
    <property type="molecule type" value="Genomic_DNA"/>
</dbReference>
<dbReference type="Gene3D" id="3.90.1720.10">
    <property type="entry name" value="endopeptidase domain like (from Nostoc punctiforme)"/>
    <property type="match status" value="1"/>
</dbReference>
<name>A0ABS1JCD6_9BACL</name>
<evidence type="ECO:0000313" key="1">
    <source>
        <dbReference type="EMBL" id="MBL0387936.1"/>
    </source>
</evidence>
<gene>
    <name evidence="1" type="ORF">JJB07_14945</name>
</gene>
<dbReference type="RefSeq" id="WP_201636406.1">
    <property type="nucleotide sequence ID" value="NZ_JAEQNB010000004.1"/>
</dbReference>
<protein>
    <submittedName>
        <fullName evidence="1">Uncharacterized protein</fullName>
    </submittedName>
</protein>